<dbReference type="AlphaFoldDB" id="A0A151I3K4"/>
<dbReference type="EMBL" id="KQ976477">
    <property type="protein sequence ID" value="KYM83816.1"/>
    <property type="molecule type" value="Genomic_DNA"/>
</dbReference>
<dbReference type="PANTHER" id="PTHR36159:SF1">
    <property type="entry name" value="RETROVIRUS-RELATED POL POLYPROTEIN FROM TRANSPOSON 412-LIKE PROTEIN"/>
    <property type="match status" value="1"/>
</dbReference>
<proteinExistence type="predicted"/>
<reference evidence="2 3" key="1">
    <citation type="submission" date="2015-09" db="EMBL/GenBank/DDBJ databases">
        <title>Atta colombica WGS genome.</title>
        <authorList>
            <person name="Nygaard S."/>
            <person name="Hu H."/>
            <person name="Boomsma J."/>
            <person name="Zhang G."/>
        </authorList>
    </citation>
    <scope>NUCLEOTIDE SEQUENCE [LARGE SCALE GENOMIC DNA]</scope>
    <source>
        <strain evidence="2">Treedump-2</strain>
        <tissue evidence="2">Whole body</tissue>
    </source>
</reference>
<name>A0A151I3K4_9HYME</name>
<keyword evidence="3" id="KW-1185">Reference proteome</keyword>
<evidence type="ECO:0000259" key="1">
    <source>
        <dbReference type="Pfam" id="PF21738"/>
    </source>
</evidence>
<dbReference type="Pfam" id="PF21738">
    <property type="entry name" value="DJR-like_dom"/>
    <property type="match status" value="1"/>
</dbReference>
<accession>A0A151I3K4</accession>
<dbReference type="PANTHER" id="PTHR36159">
    <property type="entry name" value="PROTEIN CBG23766"/>
    <property type="match status" value="1"/>
</dbReference>
<evidence type="ECO:0000313" key="2">
    <source>
        <dbReference type="EMBL" id="KYM83816.1"/>
    </source>
</evidence>
<evidence type="ECO:0000313" key="3">
    <source>
        <dbReference type="Proteomes" id="UP000078540"/>
    </source>
</evidence>
<gene>
    <name evidence="2" type="ORF">ALC53_05753</name>
</gene>
<organism evidence="2 3">
    <name type="scientific">Atta colombica</name>
    <dbReference type="NCBI Taxonomy" id="520822"/>
    <lineage>
        <taxon>Eukaryota</taxon>
        <taxon>Metazoa</taxon>
        <taxon>Ecdysozoa</taxon>
        <taxon>Arthropoda</taxon>
        <taxon>Hexapoda</taxon>
        <taxon>Insecta</taxon>
        <taxon>Pterygota</taxon>
        <taxon>Neoptera</taxon>
        <taxon>Endopterygota</taxon>
        <taxon>Hymenoptera</taxon>
        <taxon>Apocrita</taxon>
        <taxon>Aculeata</taxon>
        <taxon>Formicoidea</taxon>
        <taxon>Formicidae</taxon>
        <taxon>Myrmicinae</taxon>
        <taxon>Atta</taxon>
    </lineage>
</organism>
<sequence>MSLTLTLSGKSTILAANYFPAIDLSDGDYELGLAIFETYHTISNVNESNNKFYFQISPKTTQKLQFEGKLTKNKVVQSTHVTLRNNCVALIFDEIRYEFNGVEIDRNRNEGITSKFKNYVTVLSDRNVILRNAGWDSQTTAARYFNFCVPFYVLLGFCEDYKRMMINARHELILIRVCNDNNCLTRDPTEPTLELFKVQWRMPHVIDIRFDDSKLINAKLYLNLKCYRRLMRLDFEYKENVIFDRSDRFCASWLSAYHHGLRWEDGMVPYNEAERLITTAVFEHDVIGYVKGYEKRTWNLLLDDERERIYIETLGAVYEDMESLTNLDVANTMRYGQHVKICVLQSVLKIYN</sequence>
<protein>
    <recommendedName>
        <fullName evidence="1">Double jelly roll-like domain-containing protein</fullName>
    </recommendedName>
</protein>
<dbReference type="Proteomes" id="UP000078540">
    <property type="component" value="Unassembled WGS sequence"/>
</dbReference>
<dbReference type="STRING" id="520822.A0A151I3K4"/>
<feature type="domain" description="Double jelly roll-like" evidence="1">
    <location>
        <begin position="81"/>
        <end position="206"/>
    </location>
</feature>
<dbReference type="InterPro" id="IPR049512">
    <property type="entry name" value="DJR-like_dom"/>
</dbReference>